<dbReference type="EMBL" id="DWWC01000205">
    <property type="protein sequence ID" value="HJC69978.1"/>
    <property type="molecule type" value="Genomic_DNA"/>
</dbReference>
<feature type="region of interest" description="Disordered" evidence="1">
    <location>
        <begin position="268"/>
        <end position="347"/>
    </location>
</feature>
<feature type="chain" id="PRO_5039610562" evidence="2">
    <location>
        <begin position="48"/>
        <end position="347"/>
    </location>
</feature>
<evidence type="ECO:0000256" key="2">
    <source>
        <dbReference type="SAM" id="SignalP"/>
    </source>
</evidence>
<comment type="caution">
    <text evidence="3">The sequence shown here is derived from an EMBL/GenBank/DDBJ whole genome shotgun (WGS) entry which is preliminary data.</text>
</comment>
<evidence type="ECO:0000313" key="3">
    <source>
        <dbReference type="EMBL" id="HJC69978.1"/>
    </source>
</evidence>
<evidence type="ECO:0000256" key="1">
    <source>
        <dbReference type="SAM" id="MobiDB-lite"/>
    </source>
</evidence>
<protein>
    <submittedName>
        <fullName evidence="3">Uncharacterized protein</fullName>
    </submittedName>
</protein>
<reference evidence="3" key="1">
    <citation type="journal article" date="2021" name="PeerJ">
        <title>Extensive microbial diversity within the chicken gut microbiome revealed by metagenomics and culture.</title>
        <authorList>
            <person name="Gilroy R."/>
            <person name="Ravi A."/>
            <person name="Getino M."/>
            <person name="Pursley I."/>
            <person name="Horton D.L."/>
            <person name="Alikhan N.F."/>
            <person name="Baker D."/>
            <person name="Gharbi K."/>
            <person name="Hall N."/>
            <person name="Watson M."/>
            <person name="Adriaenssens E.M."/>
            <person name="Foster-Nyarko E."/>
            <person name="Jarju S."/>
            <person name="Secka A."/>
            <person name="Antonio M."/>
            <person name="Oren A."/>
            <person name="Chaudhuri R.R."/>
            <person name="La Ragione R."/>
            <person name="Hildebrand F."/>
            <person name="Pallen M.J."/>
        </authorList>
    </citation>
    <scope>NUCLEOTIDE SEQUENCE</scope>
    <source>
        <strain evidence="3">CHK130-7132</strain>
    </source>
</reference>
<organism evidence="3 4">
    <name type="scientific">Candidatus Brachybacterium intestinipullorum</name>
    <dbReference type="NCBI Taxonomy" id="2838512"/>
    <lineage>
        <taxon>Bacteria</taxon>
        <taxon>Bacillati</taxon>
        <taxon>Actinomycetota</taxon>
        <taxon>Actinomycetes</taxon>
        <taxon>Micrococcales</taxon>
        <taxon>Dermabacteraceae</taxon>
        <taxon>Brachybacterium</taxon>
    </lineage>
</organism>
<evidence type="ECO:0000313" key="4">
    <source>
        <dbReference type="Proteomes" id="UP000823854"/>
    </source>
</evidence>
<name>A0A9D2PZ23_9MICO</name>
<dbReference type="Proteomes" id="UP000823854">
    <property type="component" value="Unassembled WGS sequence"/>
</dbReference>
<proteinExistence type="predicted"/>
<dbReference type="AlphaFoldDB" id="A0A9D2PZ23"/>
<gene>
    <name evidence="3" type="ORF">H9932_09925</name>
</gene>
<feature type="signal peptide" evidence="2">
    <location>
        <begin position="1"/>
        <end position="47"/>
    </location>
</feature>
<keyword evidence="2" id="KW-0732">Signal</keyword>
<reference evidence="3" key="2">
    <citation type="submission" date="2021-04" db="EMBL/GenBank/DDBJ databases">
        <authorList>
            <person name="Gilroy R."/>
        </authorList>
    </citation>
    <scope>NUCLEOTIDE SEQUENCE</scope>
    <source>
        <strain evidence="3">CHK130-7132</strain>
    </source>
</reference>
<accession>A0A9D2PZ23</accession>
<sequence>MTDPTMPPCRGGDLGALVRTLSRSFTILSATALAAAGIAATAGSANAALTTRCDGEASSVTVPGDLVVAKDTSCVLTDVTVQGEVRVQAGGDLLMTDSSVDGRVVVQGDAYFDATGTSVGGNVVSNGGYGVYLDESAVDGTYNGRAAEGAEPFLYSYDSAIGGNLNIAQGLVHVSGSSVGGNVKSENSEFTDILDSTLSKNLTVTGATEGATFCAGEVDGNAVFSGNAGVQLGTGGQNVRCEGTTYFGGDVTASDNTDGVDVTDTIVRGDLTGEGNDPAPTGSENRVRGEAGGQFADLQPAAQKRSLSAQSAKDSAEAHAESLDTKRDERRAEAEKAAELSGPADLR</sequence>
<feature type="compositionally biased region" description="Basic and acidic residues" evidence="1">
    <location>
        <begin position="314"/>
        <end position="338"/>
    </location>
</feature>